<proteinExistence type="predicted"/>
<dbReference type="Proteomes" id="UP001315860">
    <property type="component" value="Chromosome"/>
</dbReference>
<dbReference type="PANTHER" id="PTHR18895">
    <property type="entry name" value="HEMK METHYLTRANSFERASE"/>
    <property type="match status" value="1"/>
</dbReference>
<dbReference type="GO" id="GO:0008168">
    <property type="term" value="F:methyltransferase activity"/>
    <property type="evidence" value="ECO:0007669"/>
    <property type="project" value="UniProtKB-KW"/>
</dbReference>
<dbReference type="PANTHER" id="PTHR18895:SF74">
    <property type="entry name" value="MTRF1L RELEASE FACTOR GLUTAMINE METHYLTRANSFERASE"/>
    <property type="match status" value="1"/>
</dbReference>
<dbReference type="SUPFAM" id="SSF53335">
    <property type="entry name" value="S-adenosyl-L-methionine-dependent methyltransferases"/>
    <property type="match status" value="1"/>
</dbReference>
<dbReference type="GO" id="GO:0032259">
    <property type="term" value="P:methylation"/>
    <property type="evidence" value="ECO:0007669"/>
    <property type="project" value="UniProtKB-KW"/>
</dbReference>
<keyword evidence="3" id="KW-1185">Reference proteome</keyword>
<dbReference type="Gene3D" id="3.40.50.150">
    <property type="entry name" value="Vaccinia Virus protein VP39"/>
    <property type="match status" value="1"/>
</dbReference>
<evidence type="ECO:0000313" key="3">
    <source>
        <dbReference type="Proteomes" id="UP001315860"/>
    </source>
</evidence>
<sequence length="220" mass="23922">MLDVSEPPARSATFGGRGIGYDERVLTPRPWTEGQSLWARELLDEVPAGPVLEICSGAGHIGLLAVSGTDRTLVQVDADLHACVWASRNARSWGISSDIRHGTMSEAVMVDERFALILADPPYLPSDDVTRFPEDPLTAIDGGGDGLDLARQCLDVIERHLVRDGVALLQLRDVEQGRELESDAKQRGLTIAENRRFDGGAVLLLRRTTEGRADGRQAES</sequence>
<dbReference type="EMBL" id="CP101990">
    <property type="protein sequence ID" value="UUI67756.1"/>
    <property type="molecule type" value="Genomic_DNA"/>
</dbReference>
<protein>
    <submittedName>
        <fullName evidence="2">Class I SAM-dependent methyltransferase</fullName>
    </submittedName>
</protein>
<evidence type="ECO:0000259" key="1">
    <source>
        <dbReference type="Pfam" id="PF05175"/>
    </source>
</evidence>
<dbReference type="InterPro" id="IPR007848">
    <property type="entry name" value="Small_mtfrase_dom"/>
</dbReference>
<accession>A0ABY5KBB9</accession>
<keyword evidence="2" id="KW-0489">Methyltransferase</keyword>
<feature type="domain" description="Methyltransferase small" evidence="1">
    <location>
        <begin position="43"/>
        <end position="124"/>
    </location>
</feature>
<dbReference type="Pfam" id="PF05175">
    <property type="entry name" value="MTS"/>
    <property type="match status" value="1"/>
</dbReference>
<dbReference type="RefSeq" id="WP_232418819.1">
    <property type="nucleotide sequence ID" value="NZ_CP101990.1"/>
</dbReference>
<gene>
    <name evidence="2" type="ORF">NP095_11175</name>
</gene>
<reference evidence="2 3" key="1">
    <citation type="submission" date="2022-07" db="EMBL/GenBank/DDBJ databases">
        <title>Novel species in genus Aeromicrobium.</title>
        <authorList>
            <person name="Ye L."/>
        </authorList>
    </citation>
    <scope>NUCLEOTIDE SEQUENCE [LARGE SCALE GENOMIC DNA]</scope>
    <source>
        <strain evidence="3">zg-Y50</strain>
    </source>
</reference>
<name>A0ABY5KBB9_9ACTN</name>
<keyword evidence="2" id="KW-0808">Transferase</keyword>
<dbReference type="InterPro" id="IPR029063">
    <property type="entry name" value="SAM-dependent_MTases_sf"/>
</dbReference>
<dbReference type="InterPro" id="IPR002052">
    <property type="entry name" value="DNA_methylase_N6_adenine_CS"/>
</dbReference>
<evidence type="ECO:0000313" key="2">
    <source>
        <dbReference type="EMBL" id="UUI67756.1"/>
    </source>
</evidence>
<dbReference type="PROSITE" id="PS00092">
    <property type="entry name" value="N6_MTASE"/>
    <property type="match status" value="1"/>
</dbReference>
<dbReference type="InterPro" id="IPR050320">
    <property type="entry name" value="N5-glutamine_MTase"/>
</dbReference>
<organism evidence="2 3">
    <name type="scientific">Aeromicrobium duanguangcaii</name>
    <dbReference type="NCBI Taxonomy" id="2968086"/>
    <lineage>
        <taxon>Bacteria</taxon>
        <taxon>Bacillati</taxon>
        <taxon>Actinomycetota</taxon>
        <taxon>Actinomycetes</taxon>
        <taxon>Propionibacteriales</taxon>
        <taxon>Nocardioidaceae</taxon>
        <taxon>Aeromicrobium</taxon>
    </lineage>
</organism>